<dbReference type="RefSeq" id="WP_069365503.1">
    <property type="nucleotide sequence ID" value="NZ_CP012502.1"/>
</dbReference>
<dbReference type="STRING" id="632773.BBEV_2173"/>
<evidence type="ECO:0008006" key="3">
    <source>
        <dbReference type="Google" id="ProtNLM"/>
    </source>
</evidence>
<dbReference type="Proteomes" id="UP000094463">
    <property type="component" value="Chromosome"/>
</dbReference>
<sequence length="471" mass="55290">MKLNIEELKKLAKGQHSTGNIHDILPFRANDKGIKVNGDFKNILGEFSRLIKSSALENETAPLLSKEDTGEYFTEEVTIGEKISKQVTVDDESSRDDLRRLIEIILSDRKENNIIRPIHPHVFLYYPLSDNKNQKDYEKKVAQFAKDILGYNNDKLSKVFDKSEEDDLLIKLILDHLENLKNSSKGNKYQALNSNVITMFQQDFIFISRHREFFLDHVELLFQYYLFFYVSQLALNFHRFDKGDHNTIFPLYYGLDWETLSKRRPSISDSLSYKNLRDIYKSTFVHIHCQSQLSHLLKNEIDVKEKRFQTYKDLMELLDEEEERREFLQSLNEWLQKYCEIRGDVTYEGPVETIQQAIEKLFHYMRTSMSTSVCENYGKSLENIMHGQFLKFRGSLGYSLNITQEFLILVTALATQGKTKITLKEYFKELENRGVQFDQYSKEKIIDLLDSINIIEKKSDSGDAQYVKSIL</sequence>
<name>A0A1D7QWZ8_9BACI</name>
<evidence type="ECO:0000313" key="1">
    <source>
        <dbReference type="EMBL" id="AOM83531.1"/>
    </source>
</evidence>
<proteinExistence type="predicted"/>
<evidence type="ECO:0000313" key="2">
    <source>
        <dbReference type="Proteomes" id="UP000094463"/>
    </source>
</evidence>
<dbReference type="EMBL" id="CP012502">
    <property type="protein sequence ID" value="AOM83531.1"/>
    <property type="molecule type" value="Genomic_DNA"/>
</dbReference>
<dbReference type="KEGG" id="bbev:BBEV_2173"/>
<dbReference type="PATRIC" id="fig|632773.3.peg.2290"/>
<organism evidence="1 2">
    <name type="scientific">Salisediminibacterium beveridgei</name>
    <dbReference type="NCBI Taxonomy" id="632773"/>
    <lineage>
        <taxon>Bacteria</taxon>
        <taxon>Bacillati</taxon>
        <taxon>Bacillota</taxon>
        <taxon>Bacilli</taxon>
        <taxon>Bacillales</taxon>
        <taxon>Bacillaceae</taxon>
        <taxon>Salisediminibacterium</taxon>
    </lineage>
</organism>
<dbReference type="AlphaFoldDB" id="A0A1D7QWZ8"/>
<dbReference type="NCBIfam" id="TIGR03236">
    <property type="entry name" value="dnd_assoc_1"/>
    <property type="match status" value="1"/>
</dbReference>
<accession>A0A1D7QWZ8</accession>
<dbReference type="InterPro" id="IPR017645">
    <property type="entry name" value="Dnd_assoc_1"/>
</dbReference>
<reference evidence="1 2" key="1">
    <citation type="submission" date="2015-08" db="EMBL/GenBank/DDBJ databases">
        <title>The complete genome sequence of Bacillus beveridgei MLTeJB.</title>
        <authorList>
            <person name="Hanson T.E."/>
            <person name="Mesa C."/>
            <person name="Basesman S.M."/>
            <person name="Oremland R.S."/>
        </authorList>
    </citation>
    <scope>NUCLEOTIDE SEQUENCE [LARGE SCALE GENOMIC DNA]</scope>
    <source>
        <strain evidence="1 2">MLTeJB</strain>
    </source>
</reference>
<dbReference type="OrthoDB" id="2590988at2"/>
<gene>
    <name evidence="1" type="ORF">BBEV_2173</name>
</gene>
<protein>
    <recommendedName>
        <fullName evidence="3">DNA phosphorothioation-dependent restriction protein DptG</fullName>
    </recommendedName>
</protein>
<keyword evidence="2" id="KW-1185">Reference proteome</keyword>